<sequence>MKPIIRLYLGVLLLFISYGVSQATHNRAGEITYEQIGDLSIRITIVTYTKTSSHVDRDSLIVYWGDGTSETIARTNGKGTPLDNDIKRNYYIKEHTYPGRGTYTIGMTDPNRIGGILNVNYPNSIRVKFHIATTFTFLNQQFQGENNSAVLLQPPIDVGCVGKPFVHNPNAYDPDGDSLAYEWVVPLQDVGTPVPNFLYPDQIDPGPENNISLDEVTGEIIWDSPQRRGQYNIAIRIKEYRNGILINSIIRDMQIEIQECNNSPPQVQVTDQICAVAGDLIEIPVQVDDPERETQLVRISALGGPLTLEVSPAVFASGEAFEEVPRTVDFIWQTHCEHVRGAGYTMVFKATDNFFSDSAGLVDLKTMNIEVVGPAPGAPDVERQMGQNRITWPDEYNCQGSSNFQGFTIWRRNGSGSIPDDECLPDLVNYGYRIIGFSDKSGRNEFFDTEVQNGVTYCYRITARFASLSSGNNPYNIVESKPSEEACIKIDRDLPLVTKASVITTNPTDGQVDIEWVKPETNVDSMRPDGPYTMTLFHSTSLNGTYTLLPDSRVSAPTIDDFDERYQYTHSDINTSDEQHFYKIEMNSNARSIGFSSIASTIYVSSNQGNNLVFLDWNSITPWNNFNYTVYRKEAGTFVERAETNRDQFADRDVQNGVEYCYKIEGAGNFLGISLQDTTINFSQEICVVPDDRTPPCKPELEVQNNCEDARDDQQLFTNTLQYTLPDTCLDLIEDLEVRLWYRAYGLDSFVDITADPTVFIVNENTANHSSSSGFAGCYRVQMIDQFGNEGLFSDTICVDPCPAYKLPNVFTPNNDGRNDLIYPLQRAFIQRVNFEAYNRWGNLVFQTNDADINWDGSALNGEELEPGTYTYKCDLFLNTEQGEILFNTISGTIDLIK</sequence>
<evidence type="ECO:0000313" key="2">
    <source>
        <dbReference type="Proteomes" id="UP000753961"/>
    </source>
</evidence>
<protein>
    <submittedName>
        <fullName evidence="1">Gliding motility-associated C-terminal domain-containing protein</fullName>
    </submittedName>
</protein>
<reference evidence="1" key="1">
    <citation type="submission" date="2021-06" db="EMBL/GenBank/DDBJ databases">
        <title>44 bacteria genomes isolated from Dapeng, Shenzhen.</title>
        <authorList>
            <person name="Zheng W."/>
            <person name="Yu S."/>
            <person name="Huang Y."/>
        </authorList>
    </citation>
    <scope>NUCLEOTIDE SEQUENCE</scope>
    <source>
        <strain evidence="1">DP5N28-2</strain>
    </source>
</reference>
<evidence type="ECO:0000313" key="1">
    <source>
        <dbReference type="EMBL" id="MBY5957328.1"/>
    </source>
</evidence>
<gene>
    <name evidence="1" type="ORF">KUV50_04210</name>
</gene>
<dbReference type="Proteomes" id="UP000753961">
    <property type="component" value="Unassembled WGS sequence"/>
</dbReference>
<organism evidence="1 2">
    <name type="scientific">Membranihabitans marinus</name>
    <dbReference type="NCBI Taxonomy" id="1227546"/>
    <lineage>
        <taxon>Bacteria</taxon>
        <taxon>Pseudomonadati</taxon>
        <taxon>Bacteroidota</taxon>
        <taxon>Saprospiria</taxon>
        <taxon>Saprospirales</taxon>
        <taxon>Saprospiraceae</taxon>
        <taxon>Membranihabitans</taxon>
    </lineage>
</organism>
<keyword evidence="2" id="KW-1185">Reference proteome</keyword>
<name>A0A953L974_9BACT</name>
<dbReference type="Pfam" id="PF13585">
    <property type="entry name" value="CHU_C"/>
    <property type="match status" value="1"/>
</dbReference>
<dbReference type="AlphaFoldDB" id="A0A953L974"/>
<accession>A0A953L974</accession>
<dbReference type="InterPro" id="IPR013783">
    <property type="entry name" value="Ig-like_fold"/>
</dbReference>
<comment type="caution">
    <text evidence="1">The sequence shown here is derived from an EMBL/GenBank/DDBJ whole genome shotgun (WGS) entry which is preliminary data.</text>
</comment>
<proteinExistence type="predicted"/>
<dbReference type="InterPro" id="IPR026341">
    <property type="entry name" value="T9SS_type_B"/>
</dbReference>
<dbReference type="NCBIfam" id="TIGR04131">
    <property type="entry name" value="Bac_Flav_CTERM"/>
    <property type="match status" value="1"/>
</dbReference>
<dbReference type="EMBL" id="JAHVHU010000004">
    <property type="protein sequence ID" value="MBY5957328.1"/>
    <property type="molecule type" value="Genomic_DNA"/>
</dbReference>
<dbReference type="RefSeq" id="WP_222578848.1">
    <property type="nucleotide sequence ID" value="NZ_JAHVHU010000004.1"/>
</dbReference>
<dbReference type="Gene3D" id="2.60.40.10">
    <property type="entry name" value="Immunoglobulins"/>
    <property type="match status" value="2"/>
</dbReference>